<evidence type="ECO:0000313" key="1">
    <source>
        <dbReference type="EMBL" id="KAF6820389.1"/>
    </source>
</evidence>
<gene>
    <name evidence="1" type="ORF">CPLU01_12743</name>
</gene>
<sequence>MDKLPAEMLSEQIYEKLRRMQRLCGKKVPWGQTYPEERVASFRNLVAKAGLSEKDAPLANDCIGALGSKERIPFPERFYLGVTPMSGFMYLFIFDMYREEGRLHVCRFRGNLVYSDGPCLPEESPPVTTRWLQTAGYPARRGSAVKRKMSNLRV</sequence>
<evidence type="ECO:0000313" key="2">
    <source>
        <dbReference type="Proteomes" id="UP000654918"/>
    </source>
</evidence>
<reference evidence="1" key="1">
    <citation type="journal article" date="2020" name="Phytopathology">
        <title>Genome Sequence Resources of Colletotrichum truncatum, C. plurivorum, C. musicola, and C. sojae: Four Species Pathogenic to Soybean (Glycine max).</title>
        <authorList>
            <person name="Rogerio F."/>
            <person name="Boufleur T.R."/>
            <person name="Ciampi-Guillardi M."/>
            <person name="Sukno S.A."/>
            <person name="Thon M.R."/>
            <person name="Massola Junior N.S."/>
            <person name="Baroncelli R."/>
        </authorList>
    </citation>
    <scope>NUCLEOTIDE SEQUENCE</scope>
    <source>
        <strain evidence="1">LFN00145</strain>
    </source>
</reference>
<keyword evidence="2" id="KW-1185">Reference proteome</keyword>
<dbReference type="AlphaFoldDB" id="A0A8H6JVZ2"/>
<name>A0A8H6JVZ2_9PEZI</name>
<proteinExistence type="predicted"/>
<organism evidence="1 2">
    <name type="scientific">Colletotrichum plurivorum</name>
    <dbReference type="NCBI Taxonomy" id="2175906"/>
    <lineage>
        <taxon>Eukaryota</taxon>
        <taxon>Fungi</taxon>
        <taxon>Dikarya</taxon>
        <taxon>Ascomycota</taxon>
        <taxon>Pezizomycotina</taxon>
        <taxon>Sordariomycetes</taxon>
        <taxon>Hypocreomycetidae</taxon>
        <taxon>Glomerellales</taxon>
        <taxon>Glomerellaceae</taxon>
        <taxon>Colletotrichum</taxon>
        <taxon>Colletotrichum orchidearum species complex</taxon>
    </lineage>
</organism>
<comment type="caution">
    <text evidence="1">The sequence shown here is derived from an EMBL/GenBank/DDBJ whole genome shotgun (WGS) entry which is preliminary data.</text>
</comment>
<dbReference type="EMBL" id="WIGO01000271">
    <property type="protein sequence ID" value="KAF6820389.1"/>
    <property type="molecule type" value="Genomic_DNA"/>
</dbReference>
<dbReference type="Proteomes" id="UP000654918">
    <property type="component" value="Unassembled WGS sequence"/>
</dbReference>
<accession>A0A8H6JVZ2</accession>
<protein>
    <submittedName>
        <fullName evidence="1">Uncharacterized protein</fullName>
    </submittedName>
</protein>